<dbReference type="InterPro" id="IPR001453">
    <property type="entry name" value="MoaB/Mog_dom"/>
</dbReference>
<evidence type="ECO:0000256" key="10">
    <source>
        <dbReference type="ARBA" id="ARBA00047317"/>
    </source>
</evidence>
<keyword evidence="13" id="KW-1133">Transmembrane helix</keyword>
<keyword evidence="9 11" id="KW-0501">Molybdenum cofactor biosynthesis</keyword>
<comment type="function">
    <text evidence="2 11">Catalyzes the insertion of molybdate into adenylated molybdopterin with the concomitant release of AMP.</text>
</comment>
<evidence type="ECO:0000256" key="9">
    <source>
        <dbReference type="ARBA" id="ARBA00023150"/>
    </source>
</evidence>
<dbReference type="SUPFAM" id="SSF63867">
    <property type="entry name" value="MoeA C-terminal domain-like"/>
    <property type="match status" value="1"/>
</dbReference>
<evidence type="ECO:0000256" key="5">
    <source>
        <dbReference type="ARBA" id="ARBA00022505"/>
    </source>
</evidence>
<dbReference type="RefSeq" id="WP_013594962.1">
    <property type="nucleotide sequence ID" value="NC_015138.1"/>
</dbReference>
<feature type="domain" description="MoaB/Mog" evidence="14">
    <location>
        <begin position="211"/>
        <end position="364"/>
    </location>
</feature>
<dbReference type="InterPro" id="IPR038987">
    <property type="entry name" value="MoeA-like"/>
</dbReference>
<dbReference type="OrthoDB" id="9804758at2"/>
<evidence type="ECO:0000256" key="7">
    <source>
        <dbReference type="ARBA" id="ARBA00022723"/>
    </source>
</evidence>
<evidence type="ECO:0000313" key="16">
    <source>
        <dbReference type="Proteomes" id="UP000002482"/>
    </source>
</evidence>
<feature type="region of interest" description="Disordered" evidence="12">
    <location>
        <begin position="1"/>
        <end position="21"/>
    </location>
</feature>
<dbReference type="GeneID" id="34236948"/>
<feature type="compositionally biased region" description="Low complexity" evidence="12">
    <location>
        <begin position="12"/>
        <end position="21"/>
    </location>
</feature>
<dbReference type="InterPro" id="IPR036688">
    <property type="entry name" value="MoeA_C_domain_IV_sf"/>
</dbReference>
<keyword evidence="8 11" id="KW-0460">Magnesium</keyword>
<dbReference type="Proteomes" id="UP000002482">
    <property type="component" value="Chromosome"/>
</dbReference>
<keyword evidence="13" id="KW-0472">Membrane</keyword>
<keyword evidence="5 11" id="KW-0500">Molybdenum</keyword>
<accession>F0Q0Q9</accession>
<evidence type="ECO:0000256" key="2">
    <source>
        <dbReference type="ARBA" id="ARBA00002901"/>
    </source>
</evidence>
<dbReference type="Pfam" id="PF03453">
    <property type="entry name" value="MoeA_N"/>
    <property type="match status" value="1"/>
</dbReference>
<dbReference type="Gene3D" id="3.40.980.10">
    <property type="entry name" value="MoaB/Mog-like domain"/>
    <property type="match status" value="1"/>
</dbReference>
<comment type="catalytic activity">
    <reaction evidence="10">
        <text>adenylyl-molybdopterin + molybdate = Mo-molybdopterin + AMP + H(+)</text>
        <dbReference type="Rhea" id="RHEA:35047"/>
        <dbReference type="ChEBI" id="CHEBI:15378"/>
        <dbReference type="ChEBI" id="CHEBI:36264"/>
        <dbReference type="ChEBI" id="CHEBI:62727"/>
        <dbReference type="ChEBI" id="CHEBI:71302"/>
        <dbReference type="ChEBI" id="CHEBI:456215"/>
        <dbReference type="EC" id="2.10.1.1"/>
    </reaction>
</comment>
<dbReference type="PANTHER" id="PTHR10192:SF5">
    <property type="entry name" value="GEPHYRIN"/>
    <property type="match status" value="1"/>
</dbReference>
<dbReference type="Pfam" id="PF00994">
    <property type="entry name" value="MoCF_biosynth"/>
    <property type="match status" value="1"/>
</dbReference>
<sequence length="453" mass="46975">MSPTTFRPGDTPPLSASPATSPAATVAHDLPVDAVHARLAALVEPVRGIEEVGIFAALDRILAEDVVSPMDVPPRDNSAMDGFAFDGAALVDGQPLTLQVAGTVLAGHRWQGGLGPGQCLRIMTGAVMPHGADTVVPQEAILTAPPSGGPESITIPAGVVRRGDHRRRAGEDLARGRTALAKGTRLAPAALGLLASLGQDTVPVVRRLRVAVFSTGDEILSLGTPWREGAVYDSNRYTLFGLLARMGVEAVDLGAVPDEPQALESTLRAAAAAARADAIVTSGGVSTGVADHTRTLLDQLGQVEFWRIAMRPGRPMAAGRIPRPEGAASSEAGADGGAVLFALPGNPVAAMVAFLVFVRPALWRMMGCEPMAPPALRALAAEPLHKRPGRTEYQRGIVFQDADGALRVRTTGPQGSGLLSSMVQAHGLILLPHARGPVAVGEPVDVLLFDGML</sequence>
<dbReference type="InterPro" id="IPR036425">
    <property type="entry name" value="MoaB/Mog-like_dom_sf"/>
</dbReference>
<comment type="cofactor">
    <cofactor evidence="1 11">
        <name>Mg(2+)</name>
        <dbReference type="ChEBI" id="CHEBI:18420"/>
    </cofactor>
</comment>
<keyword evidence="6 11" id="KW-0808">Transferase</keyword>
<dbReference type="GO" id="GO:0061599">
    <property type="term" value="F:molybdopterin molybdotransferase activity"/>
    <property type="evidence" value="ECO:0007669"/>
    <property type="project" value="UniProtKB-UniRule"/>
</dbReference>
<keyword evidence="13" id="KW-0812">Transmembrane</keyword>
<evidence type="ECO:0000256" key="3">
    <source>
        <dbReference type="ARBA" id="ARBA00005046"/>
    </source>
</evidence>
<evidence type="ECO:0000256" key="6">
    <source>
        <dbReference type="ARBA" id="ARBA00022679"/>
    </source>
</evidence>
<dbReference type="EMBL" id="CP002521">
    <property type="protein sequence ID" value="ADX46460.1"/>
    <property type="molecule type" value="Genomic_DNA"/>
</dbReference>
<dbReference type="PANTHER" id="PTHR10192">
    <property type="entry name" value="MOLYBDOPTERIN BIOSYNTHESIS PROTEIN"/>
    <property type="match status" value="1"/>
</dbReference>
<evidence type="ECO:0000256" key="12">
    <source>
        <dbReference type="SAM" id="MobiDB-lite"/>
    </source>
</evidence>
<comment type="pathway">
    <text evidence="3 11">Cofactor biosynthesis; molybdopterin biosynthesis.</text>
</comment>
<dbReference type="Pfam" id="PF03454">
    <property type="entry name" value="MoeA_C"/>
    <property type="match status" value="1"/>
</dbReference>
<evidence type="ECO:0000256" key="1">
    <source>
        <dbReference type="ARBA" id="ARBA00001946"/>
    </source>
</evidence>
<dbReference type="KEGG" id="aaa:Acav_2548"/>
<reference evidence="15" key="1">
    <citation type="submission" date="2011-02" db="EMBL/GenBank/DDBJ databases">
        <title>Complete sequence of Acidovorax avenae subsp. avenae ATCC 19860.</title>
        <authorList>
            <consortium name="US DOE Joint Genome Institute"/>
            <person name="Lucas S."/>
            <person name="Copeland A."/>
            <person name="Lapidus A."/>
            <person name="Cheng J.-F."/>
            <person name="Goodwin L."/>
            <person name="Pitluck S."/>
            <person name="Chertkov O."/>
            <person name="Held B."/>
            <person name="Detter J.C."/>
            <person name="Han C."/>
            <person name="Tapia R."/>
            <person name="Land M."/>
            <person name="Hauser L."/>
            <person name="Kyrpides N."/>
            <person name="Ivanova N."/>
            <person name="Ovchinnikova G."/>
            <person name="Pagani I."/>
            <person name="Gordon S."/>
            <person name="Woyke T."/>
        </authorList>
    </citation>
    <scope>NUCLEOTIDE SEQUENCE</scope>
    <source>
        <strain evidence="15">ATCC 19860</strain>
    </source>
</reference>
<dbReference type="Gene3D" id="2.170.190.11">
    <property type="entry name" value="Molybdopterin biosynthesis moea protein, domain 3"/>
    <property type="match status" value="1"/>
</dbReference>
<proteinExistence type="inferred from homology"/>
<dbReference type="Gene3D" id="2.40.340.10">
    <property type="entry name" value="MoeA, C-terminal, domain IV"/>
    <property type="match status" value="1"/>
</dbReference>
<dbReference type="Gene3D" id="3.90.105.10">
    <property type="entry name" value="Molybdopterin biosynthesis moea protein, domain 2"/>
    <property type="match status" value="1"/>
</dbReference>
<dbReference type="SUPFAM" id="SSF63882">
    <property type="entry name" value="MoeA N-terminal region -like"/>
    <property type="match status" value="1"/>
</dbReference>
<keyword evidence="16" id="KW-1185">Reference proteome</keyword>
<evidence type="ECO:0000256" key="4">
    <source>
        <dbReference type="ARBA" id="ARBA00010763"/>
    </source>
</evidence>
<gene>
    <name evidence="15" type="ordered locus">Acav_2548</name>
</gene>
<organism evidence="15 16">
    <name type="scientific">Paracidovorax avenae (strain ATCC 19860 / DSM 7227 / CCUG 15838 / JCM 20985 / LMG 2117 / NCPPB 1011)</name>
    <name type="common">Acidovorax avenae</name>
    <dbReference type="NCBI Taxonomy" id="643561"/>
    <lineage>
        <taxon>Bacteria</taxon>
        <taxon>Pseudomonadati</taxon>
        <taxon>Pseudomonadota</taxon>
        <taxon>Betaproteobacteria</taxon>
        <taxon>Burkholderiales</taxon>
        <taxon>Comamonadaceae</taxon>
        <taxon>Paracidovorax</taxon>
    </lineage>
</organism>
<name>F0Q0Q9_PARA1</name>
<dbReference type="HOGENOM" id="CLU_010186_7_0_4"/>
<dbReference type="NCBIfam" id="NF045515">
    <property type="entry name" value="Glp_gephyrin"/>
    <property type="match status" value="1"/>
</dbReference>
<dbReference type="CDD" id="cd00887">
    <property type="entry name" value="MoeA"/>
    <property type="match status" value="1"/>
</dbReference>
<evidence type="ECO:0000313" key="15">
    <source>
        <dbReference type="EMBL" id="ADX46460.1"/>
    </source>
</evidence>
<comment type="similarity">
    <text evidence="4 11">Belongs to the MoeA family.</text>
</comment>
<dbReference type="FunFam" id="3.40.980.10:FF:000004">
    <property type="entry name" value="Molybdopterin molybdenumtransferase"/>
    <property type="match status" value="1"/>
</dbReference>
<evidence type="ECO:0000259" key="14">
    <source>
        <dbReference type="SMART" id="SM00852"/>
    </source>
</evidence>
<feature type="transmembrane region" description="Helical" evidence="13">
    <location>
        <begin position="338"/>
        <end position="358"/>
    </location>
</feature>
<protein>
    <recommendedName>
        <fullName evidence="11">Molybdopterin molybdenumtransferase</fullName>
        <ecNumber evidence="11">2.10.1.1</ecNumber>
    </recommendedName>
</protein>
<dbReference type="NCBIfam" id="TIGR00177">
    <property type="entry name" value="molyb_syn"/>
    <property type="match status" value="1"/>
</dbReference>
<dbReference type="GO" id="GO:0046872">
    <property type="term" value="F:metal ion binding"/>
    <property type="evidence" value="ECO:0007669"/>
    <property type="project" value="UniProtKB-UniRule"/>
</dbReference>
<dbReference type="InterPro" id="IPR005110">
    <property type="entry name" value="MoeA_linker/N"/>
</dbReference>
<dbReference type="GO" id="GO:0006777">
    <property type="term" value="P:Mo-molybdopterin cofactor biosynthetic process"/>
    <property type="evidence" value="ECO:0007669"/>
    <property type="project" value="UniProtKB-UniRule"/>
</dbReference>
<evidence type="ECO:0000256" key="8">
    <source>
        <dbReference type="ARBA" id="ARBA00022842"/>
    </source>
</evidence>
<evidence type="ECO:0000256" key="13">
    <source>
        <dbReference type="SAM" id="Phobius"/>
    </source>
</evidence>
<evidence type="ECO:0000256" key="11">
    <source>
        <dbReference type="RuleBase" id="RU365090"/>
    </source>
</evidence>
<keyword evidence="7 11" id="KW-0479">Metal-binding</keyword>
<dbReference type="GO" id="GO:0005829">
    <property type="term" value="C:cytosol"/>
    <property type="evidence" value="ECO:0007669"/>
    <property type="project" value="TreeGrafter"/>
</dbReference>
<dbReference type="AlphaFoldDB" id="F0Q0Q9"/>
<dbReference type="UniPathway" id="UPA00344"/>
<dbReference type="EC" id="2.10.1.1" evidence="11"/>
<dbReference type="SMART" id="SM00852">
    <property type="entry name" value="MoCF_biosynth"/>
    <property type="match status" value="1"/>
</dbReference>
<dbReference type="SUPFAM" id="SSF53218">
    <property type="entry name" value="Molybdenum cofactor biosynthesis proteins"/>
    <property type="match status" value="1"/>
</dbReference>
<dbReference type="InterPro" id="IPR036135">
    <property type="entry name" value="MoeA_linker/N_sf"/>
</dbReference>
<dbReference type="InterPro" id="IPR005111">
    <property type="entry name" value="MoeA_C_domain_IV"/>
</dbReference>